<proteinExistence type="predicted"/>
<reference evidence="6 7" key="1">
    <citation type="submission" date="2023-08" db="EMBL/GenBank/DDBJ databases">
        <title>Pleionea litopenaei sp. nov., isolated from stomach of juvenile Litopenaeus vannamei.</title>
        <authorList>
            <person name="Rho A.M."/>
            <person name="Hwang C.Y."/>
        </authorList>
    </citation>
    <scope>NUCLEOTIDE SEQUENCE [LARGE SCALE GENOMIC DNA]</scope>
    <source>
        <strain evidence="6 7">HL-JVS1</strain>
    </source>
</reference>
<evidence type="ECO:0000259" key="5">
    <source>
        <dbReference type="PROSITE" id="PS51123"/>
    </source>
</evidence>
<evidence type="ECO:0000256" key="2">
    <source>
        <dbReference type="ARBA" id="ARBA00023136"/>
    </source>
</evidence>
<dbReference type="InterPro" id="IPR036737">
    <property type="entry name" value="OmpA-like_sf"/>
</dbReference>
<dbReference type="Pfam" id="PF00691">
    <property type="entry name" value="OmpA"/>
    <property type="match status" value="1"/>
</dbReference>
<dbReference type="Proteomes" id="UP001239782">
    <property type="component" value="Chromosome"/>
</dbReference>
<dbReference type="SUPFAM" id="SSF103088">
    <property type="entry name" value="OmpA-like"/>
    <property type="match status" value="1"/>
</dbReference>
<dbReference type="PRINTS" id="PR01021">
    <property type="entry name" value="OMPADOMAIN"/>
</dbReference>
<dbReference type="CDD" id="cd07185">
    <property type="entry name" value="OmpA_C-like"/>
    <property type="match status" value="1"/>
</dbReference>
<dbReference type="InterPro" id="IPR050330">
    <property type="entry name" value="Bact_OuterMem_StrucFunc"/>
</dbReference>
<dbReference type="InterPro" id="IPR006665">
    <property type="entry name" value="OmpA-like"/>
</dbReference>
<keyword evidence="7" id="KW-1185">Reference proteome</keyword>
<feature type="domain" description="OmpA-like" evidence="5">
    <location>
        <begin position="377"/>
        <end position="493"/>
    </location>
</feature>
<evidence type="ECO:0000256" key="4">
    <source>
        <dbReference type="PROSITE-ProRule" id="PRU00473"/>
    </source>
</evidence>
<evidence type="ECO:0000256" key="1">
    <source>
        <dbReference type="ARBA" id="ARBA00004442"/>
    </source>
</evidence>
<dbReference type="Gene3D" id="3.30.1330.60">
    <property type="entry name" value="OmpA-like domain"/>
    <property type="match status" value="1"/>
</dbReference>
<evidence type="ECO:0000256" key="3">
    <source>
        <dbReference type="ARBA" id="ARBA00023237"/>
    </source>
</evidence>
<name>A0AA51RTB4_9GAMM</name>
<evidence type="ECO:0000313" key="6">
    <source>
        <dbReference type="EMBL" id="WMS87241.1"/>
    </source>
</evidence>
<dbReference type="PANTHER" id="PTHR30329">
    <property type="entry name" value="STATOR ELEMENT OF FLAGELLAR MOTOR COMPLEX"/>
    <property type="match status" value="1"/>
</dbReference>
<comment type="subcellular location">
    <subcellularLocation>
        <location evidence="1">Cell outer membrane</location>
    </subcellularLocation>
</comment>
<dbReference type="PANTHER" id="PTHR30329:SF21">
    <property type="entry name" value="LIPOPROTEIN YIAD-RELATED"/>
    <property type="match status" value="1"/>
</dbReference>
<gene>
    <name evidence="6" type="ORF">Q9312_18710</name>
</gene>
<dbReference type="RefSeq" id="WP_309202381.1">
    <property type="nucleotide sequence ID" value="NZ_CP133548.1"/>
</dbReference>
<dbReference type="AlphaFoldDB" id="A0AA51RTB4"/>
<dbReference type="GO" id="GO:0009279">
    <property type="term" value="C:cell outer membrane"/>
    <property type="evidence" value="ECO:0007669"/>
    <property type="project" value="UniProtKB-SubCell"/>
</dbReference>
<protein>
    <submittedName>
        <fullName evidence="6">OmpA family protein</fullName>
    </submittedName>
</protein>
<dbReference type="PROSITE" id="PS51123">
    <property type="entry name" value="OMPA_2"/>
    <property type="match status" value="1"/>
</dbReference>
<organism evidence="6 7">
    <name type="scientific">Pleionea litopenaei</name>
    <dbReference type="NCBI Taxonomy" id="3070815"/>
    <lineage>
        <taxon>Bacteria</taxon>
        <taxon>Pseudomonadati</taxon>
        <taxon>Pseudomonadota</taxon>
        <taxon>Gammaproteobacteria</taxon>
        <taxon>Oceanospirillales</taxon>
        <taxon>Pleioneaceae</taxon>
        <taxon>Pleionea</taxon>
    </lineage>
</organism>
<sequence>MKVVFLFAIVCGLLLPSTKAEDIHHPLVKPFAGAETETRKRFEYFEATLPLSTFENSNYDQVATRAVEGRFTYNRYSIENTSALEIYKNYLAAFKKQGFEIEFTCAPKACGYYVEDYLENYSALNKLSPMLNERSAYIVAKFNQNGKQASALFAVSDSLDPVNFYQVVIDEYKPDFNKVAIDAKGYEKFLQEIPAKTSARKNESKDVEGAQDHPLISRFTGSALTRYTNFGYEEIALPIGKIDDDENPTVLTAKGSAKFYRYKSLNGVSLVEVEKSYQNAFKQGEFEMLFQCRKKACGDQMERFLESNKVFKGFQPTLLGDIPVYVVRHKTQYANTLMLITFADWNSYVDVYQAVIQESAVDNNQVQVNADYLQDQISANGKVALYGINFNYDSDKMTKESLQPLAAIAEFLNKNSNLSLYVVGHTDADGNEDYNQQLSLKRAKAVTEKLIKEFGVARSRLTPKGVGNLVPVASNKLDDGKRLNRRVELVEKL</sequence>
<dbReference type="InterPro" id="IPR006664">
    <property type="entry name" value="OMP_bac"/>
</dbReference>
<keyword evidence="2 4" id="KW-0472">Membrane</keyword>
<accession>A0AA51RTB4</accession>
<dbReference type="EMBL" id="CP133548">
    <property type="protein sequence ID" value="WMS87241.1"/>
    <property type="molecule type" value="Genomic_DNA"/>
</dbReference>
<keyword evidence="3" id="KW-0998">Cell outer membrane</keyword>
<dbReference type="KEGG" id="plei:Q9312_18710"/>
<evidence type="ECO:0000313" key="7">
    <source>
        <dbReference type="Proteomes" id="UP001239782"/>
    </source>
</evidence>